<comment type="cofactor">
    <cofactor evidence="1">
        <name>Zn(2+)</name>
        <dbReference type="ChEBI" id="CHEBI:29105"/>
    </cofactor>
</comment>
<evidence type="ECO:0000256" key="2">
    <source>
        <dbReference type="ARBA" id="ARBA00007261"/>
    </source>
</evidence>
<dbReference type="EMBL" id="CP015625">
    <property type="protein sequence ID" value="AQT46478.1"/>
    <property type="molecule type" value="Genomic_DNA"/>
</dbReference>
<protein>
    <submittedName>
        <fullName evidence="12">Zinc protease</fullName>
        <ecNumber evidence="12">3.4.24.-</ecNumber>
    </submittedName>
</protein>
<dbReference type="SUPFAM" id="SSF63411">
    <property type="entry name" value="LuxS/MPP-like metallohydrolase"/>
    <property type="match status" value="2"/>
</dbReference>
<dbReference type="InterPro" id="IPR011249">
    <property type="entry name" value="Metalloenz_LuxS/M16"/>
</dbReference>
<evidence type="ECO:0000256" key="4">
    <source>
        <dbReference type="ARBA" id="ARBA00022723"/>
    </source>
</evidence>
<dbReference type="GO" id="GO:0004222">
    <property type="term" value="F:metalloendopeptidase activity"/>
    <property type="evidence" value="ECO:0007669"/>
    <property type="project" value="InterPro"/>
</dbReference>
<sequence length="499" mass="56013">MKQPREVLPVPELMRKTVLKATFGVLLSTSALFPLYAEETSGKNPTEQQMTASDKTDLPEITKSGPTQSFTLKNGLQVVVIENHRAPVVTQMIWYHVGSADEPKGHTGIAHFLEHLMFKGTATHKDGEFSKFIARIGGEENAFTSYDYTGYYQSVASDYLETIMKFEADRMENLVLTDDVIAPERNVIIEERRMRTDNSPDAILAEETRATLFMNSPYHNPVIGWKQEMEKLTRDDAIDFYNKYYTPNNATLIISGDVTAEKVREMASDIYGKLPVRSEIGPRIRPQEPEKRTLRTVTMHDPRVSEPSFQKMWVVPSYHNTKVKNEAEALDLLGEILGGAPRGRLYQKLVVKNGSAASVGANYSGNAVDDGLFYLYGMPRGEASLDDVQQQIADEIADIRKNGVTKTELDQARNRFIKNMIFSLDSPAGLAQIYGSSLSVGMNIDDVTHWPERLKEVTTDDIKAVANRYLDTDKSVTSYLLPPVHEALPHDVNQQKKSK</sequence>
<dbReference type="InterPro" id="IPR001431">
    <property type="entry name" value="Pept_M16_Zn_BS"/>
</dbReference>
<evidence type="ECO:0000256" key="8">
    <source>
        <dbReference type="RuleBase" id="RU004447"/>
    </source>
</evidence>
<dbReference type="Gene3D" id="3.30.830.10">
    <property type="entry name" value="Metalloenzyme, LuxS/M16 peptidase-like"/>
    <property type="match status" value="2"/>
</dbReference>
<evidence type="ECO:0000259" key="11">
    <source>
        <dbReference type="Pfam" id="PF05193"/>
    </source>
</evidence>
<dbReference type="AlphaFoldDB" id="A0A1U9MFH0"/>
<keyword evidence="3 12" id="KW-0645">Protease</keyword>
<dbReference type="Proteomes" id="UP000189632">
    <property type="component" value="Chromosome"/>
</dbReference>
<evidence type="ECO:0000256" key="9">
    <source>
        <dbReference type="SAM" id="MobiDB-lite"/>
    </source>
</evidence>
<dbReference type="Pfam" id="PF05193">
    <property type="entry name" value="Peptidase_M16_C"/>
    <property type="match status" value="1"/>
</dbReference>
<keyword evidence="7" id="KW-0482">Metalloprotease</keyword>
<evidence type="ECO:0000259" key="10">
    <source>
        <dbReference type="Pfam" id="PF00675"/>
    </source>
</evidence>
<keyword evidence="4" id="KW-0479">Metal-binding</keyword>
<dbReference type="InterPro" id="IPR007863">
    <property type="entry name" value="Peptidase_M16_C"/>
</dbReference>
<proteinExistence type="inferred from homology"/>
<accession>A0A1U9MFH0</accession>
<dbReference type="GO" id="GO:0006508">
    <property type="term" value="P:proteolysis"/>
    <property type="evidence" value="ECO:0007669"/>
    <property type="project" value="UniProtKB-KW"/>
</dbReference>
<evidence type="ECO:0000313" key="13">
    <source>
        <dbReference type="Proteomes" id="UP000189632"/>
    </source>
</evidence>
<comment type="similarity">
    <text evidence="2 8">Belongs to the peptidase M16 family.</text>
</comment>
<dbReference type="InterPro" id="IPR011765">
    <property type="entry name" value="Pept_M16_N"/>
</dbReference>
<evidence type="ECO:0000256" key="1">
    <source>
        <dbReference type="ARBA" id="ARBA00001947"/>
    </source>
</evidence>
<dbReference type="STRING" id="1686310.BBC0244_003410"/>
<dbReference type="GO" id="GO:0046872">
    <property type="term" value="F:metal ion binding"/>
    <property type="evidence" value="ECO:0007669"/>
    <property type="project" value="UniProtKB-KW"/>
</dbReference>
<evidence type="ECO:0000256" key="3">
    <source>
        <dbReference type="ARBA" id="ARBA00022670"/>
    </source>
</evidence>
<dbReference type="EC" id="3.4.24.-" evidence="12"/>
<evidence type="ECO:0000256" key="5">
    <source>
        <dbReference type="ARBA" id="ARBA00022801"/>
    </source>
</evidence>
<dbReference type="KEGG" id="bapi:BBC0122_003430"/>
<evidence type="ECO:0000256" key="6">
    <source>
        <dbReference type="ARBA" id="ARBA00022833"/>
    </source>
</evidence>
<keyword evidence="6" id="KW-0862">Zinc</keyword>
<evidence type="ECO:0000256" key="7">
    <source>
        <dbReference type="ARBA" id="ARBA00023049"/>
    </source>
</evidence>
<gene>
    <name evidence="12" type="ORF">BBC0122_003430</name>
</gene>
<evidence type="ECO:0000313" key="12">
    <source>
        <dbReference type="EMBL" id="AQT46478.1"/>
    </source>
</evidence>
<keyword evidence="13" id="KW-1185">Reference proteome</keyword>
<dbReference type="PROSITE" id="PS00143">
    <property type="entry name" value="INSULINASE"/>
    <property type="match status" value="1"/>
</dbReference>
<dbReference type="Pfam" id="PF00675">
    <property type="entry name" value="Peptidase_M16"/>
    <property type="match status" value="1"/>
</dbReference>
<dbReference type="InterPro" id="IPR050626">
    <property type="entry name" value="Peptidase_M16"/>
</dbReference>
<feature type="domain" description="Peptidase M16 N-terminal" evidence="10">
    <location>
        <begin position="78"/>
        <end position="224"/>
    </location>
</feature>
<feature type="domain" description="Peptidase M16 C-terminal" evidence="11">
    <location>
        <begin position="231"/>
        <end position="415"/>
    </location>
</feature>
<name>A0A1U9MFH0_9HYPH</name>
<dbReference type="PANTHER" id="PTHR43690:SF17">
    <property type="entry name" value="PROTEIN YHJJ"/>
    <property type="match status" value="1"/>
</dbReference>
<organism evidence="12 13">
    <name type="scientific">Bartonella choladocola</name>
    <dbReference type="NCBI Taxonomy" id="2750995"/>
    <lineage>
        <taxon>Bacteria</taxon>
        <taxon>Pseudomonadati</taxon>
        <taxon>Pseudomonadota</taxon>
        <taxon>Alphaproteobacteria</taxon>
        <taxon>Hyphomicrobiales</taxon>
        <taxon>Bartonellaceae</taxon>
        <taxon>Bartonella</taxon>
    </lineage>
</organism>
<feature type="region of interest" description="Disordered" evidence="9">
    <location>
        <begin position="40"/>
        <end position="66"/>
    </location>
</feature>
<dbReference type="PANTHER" id="PTHR43690">
    <property type="entry name" value="NARDILYSIN"/>
    <property type="match status" value="1"/>
</dbReference>
<feature type="compositionally biased region" description="Polar residues" evidence="9">
    <location>
        <begin position="42"/>
        <end position="53"/>
    </location>
</feature>
<keyword evidence="5 12" id="KW-0378">Hydrolase</keyword>
<reference evidence="12 13" key="1">
    <citation type="submission" date="2016-11" db="EMBL/GenBank/DDBJ databases">
        <title>Comparative genomics of Bartonella apis.</title>
        <authorList>
            <person name="Engel P."/>
        </authorList>
    </citation>
    <scope>NUCLEOTIDE SEQUENCE [LARGE SCALE GENOMIC DNA]</scope>
    <source>
        <strain evidence="12 13">BBC0122</strain>
    </source>
</reference>